<dbReference type="PANTHER" id="PTHR46018">
    <property type="entry name" value="ZINC PHOSPHODIESTERASE ELAC PROTEIN 1"/>
    <property type="match status" value="1"/>
</dbReference>
<dbReference type="RefSeq" id="WP_095540385.1">
    <property type="nucleotide sequence ID" value="NZ_NSJB01000010.1"/>
</dbReference>
<feature type="signal peptide" evidence="2">
    <location>
        <begin position="1"/>
        <end position="32"/>
    </location>
</feature>
<dbReference type="GO" id="GO:0042781">
    <property type="term" value="F:3'-tRNA processing endoribonuclease activity"/>
    <property type="evidence" value="ECO:0007669"/>
    <property type="project" value="TreeGrafter"/>
</dbReference>
<proteinExistence type="predicted"/>
<feature type="chain" id="PRO_5012019348" evidence="2">
    <location>
        <begin position="33"/>
        <end position="360"/>
    </location>
</feature>
<dbReference type="Gene3D" id="3.60.15.10">
    <property type="entry name" value="Ribonuclease Z/Hydroxyacylglutathione hydrolase-like"/>
    <property type="match status" value="1"/>
</dbReference>
<protein>
    <submittedName>
        <fullName evidence="4">MBL fold metallo-hydrolase</fullName>
    </submittedName>
</protein>
<keyword evidence="5" id="KW-1185">Reference proteome</keyword>
<dbReference type="Pfam" id="PF12706">
    <property type="entry name" value="Lactamase_B_2"/>
    <property type="match status" value="1"/>
</dbReference>
<dbReference type="PANTHER" id="PTHR46018:SF2">
    <property type="entry name" value="ZINC PHOSPHODIESTERASE ELAC PROTEIN 1"/>
    <property type="match status" value="1"/>
</dbReference>
<keyword evidence="2" id="KW-0732">Signal</keyword>
<evidence type="ECO:0000313" key="4">
    <source>
        <dbReference type="EMBL" id="PAT36477.1"/>
    </source>
</evidence>
<dbReference type="SMART" id="SM00849">
    <property type="entry name" value="Lactamase_B"/>
    <property type="match status" value="1"/>
</dbReference>
<evidence type="ECO:0000256" key="2">
    <source>
        <dbReference type="SAM" id="SignalP"/>
    </source>
</evidence>
<dbReference type="InterPro" id="IPR036866">
    <property type="entry name" value="RibonucZ/Hydroxyglut_hydro"/>
</dbReference>
<sequence length="360" mass="37840">MSFLSPPLPAARWLCALALALPGAVLAPQAAAAPDATTDAAANAVADAPPPLAQAATPAAPARCRNAGLDVVVLGSGGPELGDRRASSSYLLRENGQARFLIDLGPGAALNFERAQGRIEDVQALLFTHLHVDHVGDLPALMKAAFFSRRSQDLPLYGPTGSELFPTTPLFVQRQFGPQGVYPYLADYLNGDESFTLKPVAVAADRAQPVPFRTELAGFALTAMPVEHGLVPALAWRIEKDGCALVVSGDTSNRGRTLDALAQGADVFIAHNAIPEDSEDRIARLLHMPPSEIGRIAAQAGSRSLVLSHFMRRTEGVQQATAQAIARHYGGPLAFAQDCDIYALHSGAKTGQCSASADGR</sequence>
<organism evidence="4 5">
    <name type="scientific">Vandammella animalimorsus</name>
    <dbReference type="NCBI Taxonomy" id="2029117"/>
    <lineage>
        <taxon>Bacteria</taxon>
        <taxon>Pseudomonadati</taxon>
        <taxon>Pseudomonadota</taxon>
        <taxon>Betaproteobacteria</taxon>
        <taxon>Burkholderiales</taxon>
        <taxon>Comamonadaceae</taxon>
        <taxon>Vandammella</taxon>
    </lineage>
</organism>
<comment type="caution">
    <text evidence="4">The sequence shown here is derived from an EMBL/GenBank/DDBJ whole genome shotgun (WGS) entry which is preliminary data.</text>
</comment>
<dbReference type="InterPro" id="IPR044094">
    <property type="entry name" value="AtsA-like_MBL-fold"/>
</dbReference>
<dbReference type="SUPFAM" id="SSF56281">
    <property type="entry name" value="Metallo-hydrolase/oxidoreductase"/>
    <property type="match status" value="1"/>
</dbReference>
<dbReference type="InterPro" id="IPR001279">
    <property type="entry name" value="Metallo-B-lactamas"/>
</dbReference>
<dbReference type="EMBL" id="NSJB01000010">
    <property type="protein sequence ID" value="PAT36477.1"/>
    <property type="molecule type" value="Genomic_DNA"/>
</dbReference>
<feature type="domain" description="Metallo-beta-lactamase" evidence="3">
    <location>
        <begin position="86"/>
        <end position="300"/>
    </location>
</feature>
<dbReference type="Proteomes" id="UP000218054">
    <property type="component" value="Unassembled WGS sequence"/>
</dbReference>
<keyword evidence="1 4" id="KW-0378">Hydrolase</keyword>
<evidence type="ECO:0000256" key="1">
    <source>
        <dbReference type="ARBA" id="ARBA00022801"/>
    </source>
</evidence>
<evidence type="ECO:0000259" key="3">
    <source>
        <dbReference type="SMART" id="SM00849"/>
    </source>
</evidence>
<name>A0A2A2AFA0_9BURK</name>
<dbReference type="CDD" id="cd07719">
    <property type="entry name" value="arylsulfatase_AtsA-like_MBL-fold"/>
    <property type="match status" value="1"/>
</dbReference>
<reference evidence="4 5" key="1">
    <citation type="submission" date="2017-08" db="EMBL/GenBank/DDBJ databases">
        <title>WGS of Clinical strains of the CDC Group NO-1 linked to zoonotic infections in humans.</title>
        <authorList>
            <person name="Bernier A.-M."/>
            <person name="Bernard K."/>
        </authorList>
    </citation>
    <scope>NUCLEOTIDE SEQUENCE [LARGE SCALE GENOMIC DNA]</scope>
    <source>
        <strain evidence="4 5">NML00-0135</strain>
    </source>
</reference>
<accession>A0A2A2AFA0</accession>
<dbReference type="AlphaFoldDB" id="A0A2A2AFA0"/>
<evidence type="ECO:0000313" key="5">
    <source>
        <dbReference type="Proteomes" id="UP000218054"/>
    </source>
</evidence>
<gene>
    <name evidence="4" type="ORF">CK625_11080</name>
</gene>